<keyword evidence="1" id="KW-1133">Transmembrane helix</keyword>
<dbReference type="RefSeq" id="WP_180679564.1">
    <property type="nucleotide sequence ID" value="NZ_JACCKA010000086.1"/>
</dbReference>
<comment type="caution">
    <text evidence="3">The sequence shown here is derived from an EMBL/GenBank/DDBJ whole genome shotgun (WGS) entry which is preliminary data.</text>
</comment>
<feature type="domain" description="SHOCT" evidence="2">
    <location>
        <begin position="60"/>
        <end position="86"/>
    </location>
</feature>
<keyword evidence="4" id="KW-1185">Reference proteome</keyword>
<keyword evidence="1" id="KW-0472">Membrane</keyword>
<evidence type="ECO:0000313" key="4">
    <source>
        <dbReference type="Proteomes" id="UP000578091"/>
    </source>
</evidence>
<organism evidence="3 4">
    <name type="scientific">Luteimonas salinisoli</name>
    <dbReference type="NCBI Taxonomy" id="2752307"/>
    <lineage>
        <taxon>Bacteria</taxon>
        <taxon>Pseudomonadati</taxon>
        <taxon>Pseudomonadota</taxon>
        <taxon>Gammaproteobacteria</taxon>
        <taxon>Lysobacterales</taxon>
        <taxon>Lysobacteraceae</taxon>
        <taxon>Luteimonas</taxon>
    </lineage>
</organism>
<protein>
    <submittedName>
        <fullName evidence="3">SHOCT domain-containing protein</fullName>
    </submittedName>
</protein>
<evidence type="ECO:0000256" key="1">
    <source>
        <dbReference type="SAM" id="Phobius"/>
    </source>
</evidence>
<proteinExistence type="predicted"/>
<dbReference type="EMBL" id="JACCKA010000086">
    <property type="protein sequence ID" value="NZA27800.1"/>
    <property type="molecule type" value="Genomic_DNA"/>
</dbReference>
<dbReference type="InterPro" id="IPR018649">
    <property type="entry name" value="SHOCT"/>
</dbReference>
<reference evidence="3 4" key="1">
    <citation type="submission" date="2020-07" db="EMBL/GenBank/DDBJ databases">
        <title>Luteimonas sp. SJ-92.</title>
        <authorList>
            <person name="Huang X.-X."/>
            <person name="Xu L."/>
            <person name="Sun J.-Q."/>
        </authorList>
    </citation>
    <scope>NUCLEOTIDE SEQUENCE [LARGE SCALE GENOMIC DNA]</scope>
    <source>
        <strain evidence="3 4">SJ-92</strain>
    </source>
</reference>
<dbReference type="Proteomes" id="UP000578091">
    <property type="component" value="Unassembled WGS sequence"/>
</dbReference>
<dbReference type="Pfam" id="PF09851">
    <property type="entry name" value="SHOCT"/>
    <property type="match status" value="1"/>
</dbReference>
<evidence type="ECO:0000313" key="3">
    <source>
        <dbReference type="EMBL" id="NZA27800.1"/>
    </source>
</evidence>
<evidence type="ECO:0000259" key="2">
    <source>
        <dbReference type="Pfam" id="PF09851"/>
    </source>
</evidence>
<gene>
    <name evidence="3" type="ORF">H0E84_15585</name>
</gene>
<keyword evidence="1" id="KW-0812">Transmembrane</keyword>
<dbReference type="AlphaFoldDB" id="A0A853JH82"/>
<name>A0A853JH82_9GAMM</name>
<feature type="transmembrane region" description="Helical" evidence="1">
    <location>
        <begin position="6"/>
        <end position="31"/>
    </location>
</feature>
<accession>A0A853JH82</accession>
<sequence>MGSFDVWHWIVLLFILGVPAAIIGLIVWLVVRASRRPVSAAGAAAPPVGPAGSPSSAESRLQELASLRARGLITESEYGQRRTAILDGI</sequence>